<dbReference type="AntiFam" id="ANF00005">
    <property type="entry name" value="Antisense to 23S rRNA"/>
</dbReference>
<name>A0A0C9MM56_9FUNG</name>
<evidence type="ECO:0000313" key="3">
    <source>
        <dbReference type="Proteomes" id="UP000053815"/>
    </source>
</evidence>
<dbReference type="AntiFam" id="ANF00025">
    <property type="entry name" value="Antisense to 23S rRNA"/>
</dbReference>
<reference evidence="2" key="1">
    <citation type="submission" date="2014-09" db="EMBL/GenBank/DDBJ databases">
        <title>Draft genome sequence of an oleaginous Mucoromycotina fungus Mucor ambiguus NBRC6742.</title>
        <authorList>
            <person name="Takeda I."/>
            <person name="Yamane N."/>
            <person name="Morita T."/>
            <person name="Tamano K."/>
            <person name="Machida M."/>
            <person name="Baker S."/>
            <person name="Koike H."/>
        </authorList>
    </citation>
    <scope>NUCLEOTIDE SEQUENCE</scope>
    <source>
        <strain evidence="2">NBRC 6742</strain>
    </source>
</reference>
<protein>
    <submittedName>
        <fullName evidence="2">Hydrolase</fullName>
    </submittedName>
</protein>
<keyword evidence="2" id="KW-0378">Hydrolase</keyword>
<gene>
    <name evidence="2" type="ORF">MAM1_1112c11465</name>
</gene>
<feature type="non-terminal residue" evidence="2">
    <location>
        <position position="235"/>
    </location>
</feature>
<evidence type="ECO:0000256" key="1">
    <source>
        <dbReference type="SAM" id="MobiDB-lite"/>
    </source>
</evidence>
<feature type="region of interest" description="Disordered" evidence="1">
    <location>
        <begin position="38"/>
        <end position="72"/>
    </location>
</feature>
<dbReference type="GO" id="GO:0016787">
    <property type="term" value="F:hydrolase activity"/>
    <property type="evidence" value="ECO:0007669"/>
    <property type="project" value="UniProtKB-KW"/>
</dbReference>
<dbReference type="EMBL" id="DF837401">
    <property type="protein sequence ID" value="GAN11851.1"/>
    <property type="molecule type" value="Genomic_DNA"/>
</dbReference>
<dbReference type="STRING" id="91626.A0A0C9MM56"/>
<dbReference type="AlphaFoldDB" id="A0A0C9MM56"/>
<sequence>MLSALIPSVRSYPAMLLAEQLVHQRYVHPGPLVLRTAPLKFPTPTTDRDRTVSRRSEPSSRTALMGEQPNPWDLLQPQDAMSRHRGAKPPRRCGLLGEISLLSPGRRPPQSNCPPDTVPIPDYGTRLEPRYDQGGIPTAPPPKLALRFQRLPPILYRSYPNPISSCSKAPWGLSVLSRVTCIFTGIKISPDLSLRQRPSRYAIRAGQNLPDKEFRYLRTVIVTAAVYWGFGSQLR</sequence>
<feature type="compositionally biased region" description="Basic and acidic residues" evidence="1">
    <location>
        <begin position="46"/>
        <end position="58"/>
    </location>
</feature>
<organism evidence="2">
    <name type="scientific">Mucor ambiguus</name>
    <dbReference type="NCBI Taxonomy" id="91626"/>
    <lineage>
        <taxon>Eukaryota</taxon>
        <taxon>Fungi</taxon>
        <taxon>Fungi incertae sedis</taxon>
        <taxon>Mucoromycota</taxon>
        <taxon>Mucoromycotina</taxon>
        <taxon>Mucoromycetes</taxon>
        <taxon>Mucorales</taxon>
        <taxon>Mucorineae</taxon>
        <taxon>Mucoraceae</taxon>
        <taxon>Mucor</taxon>
    </lineage>
</organism>
<evidence type="ECO:0000313" key="2">
    <source>
        <dbReference type="EMBL" id="GAN11851.1"/>
    </source>
</evidence>
<dbReference type="OrthoDB" id="1714032at2759"/>
<keyword evidence="3" id="KW-1185">Reference proteome</keyword>
<accession>A0A0C9MM56</accession>
<proteinExistence type="predicted"/>
<dbReference type="Proteomes" id="UP000053815">
    <property type="component" value="Unassembled WGS sequence"/>
</dbReference>